<accession>A0A8H3EKA3</accession>
<feature type="transmembrane region" description="Helical" evidence="2">
    <location>
        <begin position="119"/>
        <end position="139"/>
    </location>
</feature>
<keyword evidence="4" id="KW-1185">Reference proteome</keyword>
<keyword evidence="2" id="KW-0812">Transmembrane</keyword>
<feature type="transmembrane region" description="Helical" evidence="2">
    <location>
        <begin position="235"/>
        <end position="255"/>
    </location>
</feature>
<dbReference type="AlphaFoldDB" id="A0A8H3EKA3"/>
<reference evidence="3" key="1">
    <citation type="submission" date="2021-03" db="EMBL/GenBank/DDBJ databases">
        <authorList>
            <person name="Tagirdzhanova G."/>
        </authorList>
    </citation>
    <scope>NUCLEOTIDE SEQUENCE</scope>
</reference>
<evidence type="ECO:0000313" key="4">
    <source>
        <dbReference type="Proteomes" id="UP000664203"/>
    </source>
</evidence>
<feature type="transmembrane region" description="Helical" evidence="2">
    <location>
        <begin position="151"/>
        <end position="170"/>
    </location>
</feature>
<gene>
    <name evidence="3" type="ORF">ALECFALPRED_008573</name>
</gene>
<organism evidence="3 4">
    <name type="scientific">Alectoria fallacina</name>
    <dbReference type="NCBI Taxonomy" id="1903189"/>
    <lineage>
        <taxon>Eukaryota</taxon>
        <taxon>Fungi</taxon>
        <taxon>Dikarya</taxon>
        <taxon>Ascomycota</taxon>
        <taxon>Pezizomycotina</taxon>
        <taxon>Lecanoromycetes</taxon>
        <taxon>OSLEUM clade</taxon>
        <taxon>Lecanoromycetidae</taxon>
        <taxon>Lecanorales</taxon>
        <taxon>Lecanorineae</taxon>
        <taxon>Parmeliaceae</taxon>
        <taxon>Alectoria</taxon>
    </lineage>
</organism>
<keyword evidence="2" id="KW-1133">Transmembrane helix</keyword>
<keyword evidence="2" id="KW-0472">Membrane</keyword>
<evidence type="ECO:0000256" key="2">
    <source>
        <dbReference type="SAM" id="Phobius"/>
    </source>
</evidence>
<evidence type="ECO:0000313" key="3">
    <source>
        <dbReference type="EMBL" id="CAF9904476.1"/>
    </source>
</evidence>
<sequence>MLFPSPPSSKAHNGSDSTTATLPPPKDPIARISLDLRQHIPALALRASLILFTSGILPLIGYFAVHYTTTLKTTYILSIFTPIFGVVSLYSFFQRTIRLAKKSSTCRPLGSTSAWTLDYFDWNFAFGFVVVSVVIAVGISRNPSSVKITSLPLSVLMLLVCGQFVLLIPLRALGVRAPFRFSSVARGDSLRPAVYVIGEDVVAVDGEQGDVFRAQWNARYESSAPFRTLLARLDWLWGVSGVLVAGAIIGVIFGVKQDAVGLVSPMDLGCLDDAHHNRNDKVYMQAGERDGSASEPVNPGSKQLLRRPTIHDMTLEISSPRRAARKEMAGKME</sequence>
<name>A0A8H3EKA3_9LECA</name>
<evidence type="ECO:0000256" key="1">
    <source>
        <dbReference type="SAM" id="MobiDB-lite"/>
    </source>
</evidence>
<comment type="caution">
    <text evidence="3">The sequence shown here is derived from an EMBL/GenBank/DDBJ whole genome shotgun (WGS) entry which is preliminary data.</text>
</comment>
<feature type="transmembrane region" description="Helical" evidence="2">
    <location>
        <begin position="43"/>
        <end position="63"/>
    </location>
</feature>
<feature type="transmembrane region" description="Helical" evidence="2">
    <location>
        <begin position="75"/>
        <end position="93"/>
    </location>
</feature>
<protein>
    <submittedName>
        <fullName evidence="3">Uncharacterized protein</fullName>
    </submittedName>
</protein>
<feature type="compositionally biased region" description="Polar residues" evidence="1">
    <location>
        <begin position="8"/>
        <end position="21"/>
    </location>
</feature>
<feature type="region of interest" description="Disordered" evidence="1">
    <location>
        <begin position="1"/>
        <end position="25"/>
    </location>
</feature>
<dbReference type="PANTHER" id="PTHR42024:SF1">
    <property type="entry name" value="AMINO ACID PERMEASE_ SLC12A DOMAIN-CONTAINING PROTEIN"/>
    <property type="match status" value="1"/>
</dbReference>
<dbReference type="Proteomes" id="UP000664203">
    <property type="component" value="Unassembled WGS sequence"/>
</dbReference>
<dbReference type="OrthoDB" id="4838853at2759"/>
<proteinExistence type="predicted"/>
<dbReference type="PANTHER" id="PTHR42024">
    <property type="entry name" value="AMINO ACID PERMEASE_ SLC12A DOMAIN-CONTAINING PROTEIN"/>
    <property type="match status" value="1"/>
</dbReference>
<dbReference type="EMBL" id="CAJPDR010000006">
    <property type="protein sequence ID" value="CAF9904476.1"/>
    <property type="molecule type" value="Genomic_DNA"/>
</dbReference>